<evidence type="ECO:0008006" key="3">
    <source>
        <dbReference type="Google" id="ProtNLM"/>
    </source>
</evidence>
<dbReference type="RefSeq" id="WP_013181311.1">
    <property type="nucleotide sequence ID" value="NC_014225.1"/>
</dbReference>
<evidence type="ECO:0000313" key="1">
    <source>
        <dbReference type="EMBL" id="ADI37583.1"/>
    </source>
</evidence>
<protein>
    <recommendedName>
        <fullName evidence="3">Nicotinate-nucleotide adenylyltransferase</fullName>
    </recommendedName>
</protein>
<organism evidence="1 2">
    <name type="scientific">Waddlia chondrophila (strain ATCC VR-1470 / WSU 86-1044)</name>
    <dbReference type="NCBI Taxonomy" id="716544"/>
    <lineage>
        <taxon>Bacteria</taxon>
        <taxon>Pseudomonadati</taxon>
        <taxon>Chlamydiota</taxon>
        <taxon>Chlamydiia</taxon>
        <taxon>Parachlamydiales</taxon>
        <taxon>Waddliaceae</taxon>
        <taxon>Waddlia</taxon>
    </lineage>
</organism>
<dbReference type="Proteomes" id="UP000001505">
    <property type="component" value="Chromosome"/>
</dbReference>
<dbReference type="KEGG" id="wch:wcw_0208"/>
<dbReference type="EMBL" id="CP001928">
    <property type="protein sequence ID" value="ADI37583.1"/>
    <property type="molecule type" value="Genomic_DNA"/>
</dbReference>
<keyword evidence="2" id="KW-1185">Reference proteome</keyword>
<reference evidence="1 2" key="1">
    <citation type="journal article" date="2010" name="PLoS ONE">
        <title>The Waddlia genome: a window into chlamydial biology.</title>
        <authorList>
            <person name="Bertelli C."/>
            <person name="Collyn F."/>
            <person name="Croxatto A."/>
            <person name="Ruckert C."/>
            <person name="Polkinghorne A."/>
            <person name="Kebbi-Beghdadi C."/>
            <person name="Goesmann A."/>
            <person name="Vaughan L."/>
            <person name="Greub G."/>
        </authorList>
    </citation>
    <scope>NUCLEOTIDE SEQUENCE [LARGE SCALE GENOMIC DNA]</scope>
    <source>
        <strain evidence="2">ATCC VR-1470 / WSU 86-1044</strain>
    </source>
</reference>
<dbReference type="OrthoDB" id="179386at2"/>
<sequence>MSTDKLLDTHQKALSINLDDSIYGSLVEIGAGQDAAAHFFRSGGASGTIAKTMSAYDMKVSDEIYGKASRYVSRERLTTIVDREYSLLEERLKELRGEKSRFFSFANTVSARNYQGTNICHGWMGIRFQTAPKSTTNQVIIHVNMRDETNLLQQQALGILGINLIYASYHYLDNLEHFLDSLLDSLRIERMEVDFIHLEGPAFEEVDNISMNLNLVKQGLCHAVMFTPNKREAAPPLDLLYKCPIVVERGLFRFDHPVYLKILEKSLDFLRSEGQLNKEPVSFFEMTIKNVDEHQNHVSKDCTLKLMKLGYPVMVSSFAETYKLTGYLGRYTSESLRFSQGIGNLIQVMQERFYENLDSGILSAMSQLFAKDVKLYVFGMEVEALKEQMETDRFDLSYWDIPKEGIANLHNISPRGHMRHLYAYLLEKGALLDIPFS</sequence>
<accession>D6YTX2</accession>
<proteinExistence type="predicted"/>
<dbReference type="eggNOG" id="COG1057">
    <property type="taxonomic scope" value="Bacteria"/>
</dbReference>
<name>D6YTX2_WADCW</name>
<evidence type="ECO:0000313" key="2">
    <source>
        <dbReference type="Proteomes" id="UP000001505"/>
    </source>
</evidence>
<gene>
    <name evidence="1" type="ordered locus">wcw_0208</name>
</gene>
<dbReference type="HOGENOM" id="CLU_586308_0_0_0"/>
<dbReference type="AlphaFoldDB" id="D6YTX2"/>
<dbReference type="STRING" id="716544.wcw_0208"/>